<dbReference type="InterPro" id="IPR006145">
    <property type="entry name" value="PsdUridine_synth_RsuA/RluA"/>
</dbReference>
<accession>A0ABY6F269</accession>
<dbReference type="RefSeq" id="WP_263075487.1">
    <property type="nucleotide sequence ID" value="NZ_CP089977.1"/>
</dbReference>
<dbReference type="Gene3D" id="3.30.2350.10">
    <property type="entry name" value="Pseudouridine synthase"/>
    <property type="match status" value="1"/>
</dbReference>
<feature type="domain" description="Pseudouridine synthase RsuA/RluA-like" evidence="1">
    <location>
        <begin position="107"/>
        <end position="256"/>
    </location>
</feature>
<evidence type="ECO:0000259" key="1">
    <source>
        <dbReference type="Pfam" id="PF00849"/>
    </source>
</evidence>
<dbReference type="PROSITE" id="PS01129">
    <property type="entry name" value="PSI_RLU"/>
    <property type="match status" value="1"/>
</dbReference>
<reference evidence="2" key="1">
    <citation type="submission" date="2021-12" db="EMBL/GenBank/DDBJ databases">
        <title>taxonomy of Moraxella sp. ZY201224.</title>
        <authorList>
            <person name="Li F."/>
        </authorList>
    </citation>
    <scope>NUCLEOTIDE SEQUENCE</scope>
    <source>
        <strain evidence="2">ZY201224</strain>
    </source>
</reference>
<name>A0ABY6F269_9GAMM</name>
<dbReference type="Proteomes" id="UP001063782">
    <property type="component" value="Chromosome"/>
</dbReference>
<dbReference type="InterPro" id="IPR006224">
    <property type="entry name" value="PsdUridine_synth_RluA-like_CS"/>
</dbReference>
<evidence type="ECO:0000313" key="3">
    <source>
        <dbReference type="Proteomes" id="UP001063782"/>
    </source>
</evidence>
<dbReference type="PANTHER" id="PTHR21600:SF84">
    <property type="entry name" value="PSEUDOURIDINE SYNTHASE RSUA_RLUA-LIKE DOMAIN-CONTAINING PROTEIN"/>
    <property type="match status" value="1"/>
</dbReference>
<dbReference type="PANTHER" id="PTHR21600">
    <property type="entry name" value="MITOCHONDRIAL RNA PSEUDOURIDINE SYNTHASE"/>
    <property type="match status" value="1"/>
</dbReference>
<protein>
    <submittedName>
        <fullName evidence="2">Pseudouridine synthase</fullName>
    </submittedName>
</protein>
<dbReference type="SUPFAM" id="SSF55120">
    <property type="entry name" value="Pseudouridine synthase"/>
    <property type="match status" value="1"/>
</dbReference>
<proteinExistence type="predicted"/>
<dbReference type="EMBL" id="CP089977">
    <property type="protein sequence ID" value="UXZ04010.1"/>
    <property type="molecule type" value="Genomic_DNA"/>
</dbReference>
<dbReference type="InterPro" id="IPR020103">
    <property type="entry name" value="PsdUridine_synth_cat_dom_sf"/>
</dbReference>
<sequence>MIDCSNRSSDAMTVPPTKEGISPSRLYLPKIEPMPMSIFAYVCQKFGHITADEWRQRFDDGLVCDALGQALSVETPYQHGQTIYYYRAVAAEPVVPFLHEILYENEHLLVVDKPHFLTVAPAGRYVKQTLLTRLKEQTGNELLSPIHRLDKETAGVMLFAKTILARKAYQAQFADRQIQKTYHAITHHNLDVSFPCELHLNLQRGVPFYTMQVVGGVPNTHTKIHLMEQSDDGRFAKVQLIPTTGKLHQLRVHLNHLGMPILNDPFYPMLCHKADDDFANPLQLLAKSLAFIDPITQQSMFFESSRQLKLPSMASDDPNLDGI</sequence>
<dbReference type="Pfam" id="PF00849">
    <property type="entry name" value="PseudoU_synth_2"/>
    <property type="match status" value="1"/>
</dbReference>
<evidence type="ECO:0000313" key="2">
    <source>
        <dbReference type="EMBL" id="UXZ04010.1"/>
    </source>
</evidence>
<keyword evidence="3" id="KW-1185">Reference proteome</keyword>
<gene>
    <name evidence="2" type="ORF">LU297_05085</name>
</gene>
<dbReference type="InterPro" id="IPR050188">
    <property type="entry name" value="RluA_PseudoU_synthase"/>
</dbReference>
<organism evidence="2 3">
    <name type="scientific">Moraxella nasicaprae</name>
    <dbReference type="NCBI Taxonomy" id="2904122"/>
    <lineage>
        <taxon>Bacteria</taxon>
        <taxon>Pseudomonadati</taxon>
        <taxon>Pseudomonadota</taxon>
        <taxon>Gammaproteobacteria</taxon>
        <taxon>Moraxellales</taxon>
        <taxon>Moraxellaceae</taxon>
        <taxon>Moraxella</taxon>
    </lineage>
</organism>